<comment type="pathway">
    <text evidence="1">Cofactor biosynthesis; tetrahydrofolate biosynthesis; 2-amino-4-hydroxy-6-hydroxymethyl-7,8-dihydropteridine diphosphate from 7,8-dihydroneopterin triphosphate: step 4/4.</text>
</comment>
<comment type="similarity">
    <text evidence="2">Belongs to the HPPK family.</text>
</comment>
<dbReference type="UniPathway" id="UPA00077">
    <property type="reaction ID" value="UER00155"/>
</dbReference>
<keyword evidence="9" id="KW-0289">Folate biosynthesis</keyword>
<evidence type="ECO:0000256" key="12">
    <source>
        <dbReference type="ARBA" id="ARBA00033413"/>
    </source>
</evidence>
<evidence type="ECO:0000256" key="10">
    <source>
        <dbReference type="ARBA" id="ARBA00029409"/>
    </source>
</evidence>
<keyword evidence="6" id="KW-0547">Nucleotide-binding</keyword>
<sequence length="133" mass="14595">MGSNIDAEHNLLVAAAALRAAYGDVSFSSVYRSAAVGMEGPDFLNACCLLRTGRSQQSLRMHLKMLEDLQGRDRSVGGWHPRSIDLDVLIYDGEAVDEELYLYAHAYVPAAELVRMSLPEDRDGVVALVSLRL</sequence>
<dbReference type="InterPro" id="IPR000550">
    <property type="entry name" value="Hppk"/>
</dbReference>
<evidence type="ECO:0000256" key="7">
    <source>
        <dbReference type="ARBA" id="ARBA00022777"/>
    </source>
</evidence>
<dbReference type="EC" id="2.7.6.3" evidence="3"/>
<dbReference type="SUPFAM" id="SSF55083">
    <property type="entry name" value="6-hydroxymethyl-7,8-dihydropterin pyrophosphokinase, HPPK"/>
    <property type="match status" value="1"/>
</dbReference>
<dbReference type="GO" id="GO:0046654">
    <property type="term" value="P:tetrahydrofolate biosynthetic process"/>
    <property type="evidence" value="ECO:0007669"/>
    <property type="project" value="UniProtKB-UniPathway"/>
</dbReference>
<evidence type="ECO:0000313" key="15">
    <source>
        <dbReference type="Proteomes" id="UP000306585"/>
    </source>
</evidence>
<proteinExistence type="inferred from homology"/>
<evidence type="ECO:0000256" key="5">
    <source>
        <dbReference type="ARBA" id="ARBA00022679"/>
    </source>
</evidence>
<evidence type="ECO:0000256" key="9">
    <source>
        <dbReference type="ARBA" id="ARBA00022909"/>
    </source>
</evidence>
<dbReference type="AlphaFoldDB" id="A0A5R9GMX2"/>
<dbReference type="GO" id="GO:0046656">
    <property type="term" value="P:folic acid biosynthetic process"/>
    <property type="evidence" value="ECO:0007669"/>
    <property type="project" value="UniProtKB-KW"/>
</dbReference>
<evidence type="ECO:0000256" key="2">
    <source>
        <dbReference type="ARBA" id="ARBA00005810"/>
    </source>
</evidence>
<evidence type="ECO:0000256" key="4">
    <source>
        <dbReference type="ARBA" id="ARBA00016218"/>
    </source>
</evidence>
<gene>
    <name evidence="14" type="primary">folK</name>
    <name evidence="14" type="ORF">FEF65_13145</name>
</gene>
<keyword evidence="5 14" id="KW-0808">Transferase</keyword>
<reference evidence="14 15" key="1">
    <citation type="journal article" date="2019" name="Appl. Environ. Microbiol.">
        <title>Environmental Evidence and Genomic Insight of Iron-oxidizing Bacteria Preference Towards More Corrosion Resistant Stainless Steel at Higher Salinities.</title>
        <authorList>
            <person name="Garrison C.E."/>
            <person name="Price K.A."/>
            <person name="Field E.K."/>
        </authorList>
    </citation>
    <scope>NUCLEOTIDE SEQUENCE [LARGE SCALE GENOMIC DNA]</scope>
    <source>
        <strain evidence="14 15">P3</strain>
    </source>
</reference>
<evidence type="ECO:0000313" key="14">
    <source>
        <dbReference type="EMBL" id="TLS65322.1"/>
    </source>
</evidence>
<evidence type="ECO:0000256" key="6">
    <source>
        <dbReference type="ARBA" id="ARBA00022741"/>
    </source>
</evidence>
<dbReference type="InterPro" id="IPR035907">
    <property type="entry name" value="Hppk_sf"/>
</dbReference>
<dbReference type="PANTHER" id="PTHR43071">
    <property type="entry name" value="2-AMINO-4-HYDROXY-6-HYDROXYMETHYLDIHYDROPTERIDINE PYROPHOSPHOKINASE"/>
    <property type="match status" value="1"/>
</dbReference>
<evidence type="ECO:0000256" key="3">
    <source>
        <dbReference type="ARBA" id="ARBA00013253"/>
    </source>
</evidence>
<name>A0A5R9GMX2_9PROT</name>
<evidence type="ECO:0000256" key="1">
    <source>
        <dbReference type="ARBA" id="ARBA00005051"/>
    </source>
</evidence>
<dbReference type="GO" id="GO:0016301">
    <property type="term" value="F:kinase activity"/>
    <property type="evidence" value="ECO:0007669"/>
    <property type="project" value="UniProtKB-KW"/>
</dbReference>
<keyword evidence="15" id="KW-1185">Reference proteome</keyword>
<dbReference type="GO" id="GO:0005524">
    <property type="term" value="F:ATP binding"/>
    <property type="evidence" value="ECO:0007669"/>
    <property type="project" value="UniProtKB-KW"/>
</dbReference>
<protein>
    <recommendedName>
        <fullName evidence="4">2-amino-4-hydroxy-6-hydroxymethyldihydropteridine pyrophosphokinase</fullName>
        <ecNumber evidence="3">2.7.6.3</ecNumber>
    </recommendedName>
    <alternativeName>
        <fullName evidence="11">6-hydroxymethyl-7,8-dihydropterin pyrophosphokinase</fullName>
    </alternativeName>
    <alternativeName>
        <fullName evidence="12">7,8-dihydro-6-hydroxymethylpterin-pyrophosphokinase</fullName>
    </alternativeName>
</protein>
<evidence type="ECO:0000256" key="8">
    <source>
        <dbReference type="ARBA" id="ARBA00022840"/>
    </source>
</evidence>
<dbReference type="GO" id="GO:0003848">
    <property type="term" value="F:2-amino-4-hydroxy-6-hydroxymethyldihydropteridine diphosphokinase activity"/>
    <property type="evidence" value="ECO:0007669"/>
    <property type="project" value="UniProtKB-EC"/>
</dbReference>
<dbReference type="EMBL" id="VBRY01000019">
    <property type="protein sequence ID" value="TLS65322.1"/>
    <property type="molecule type" value="Genomic_DNA"/>
</dbReference>
<comment type="caution">
    <text evidence="14">The sequence shown here is derived from an EMBL/GenBank/DDBJ whole genome shotgun (WGS) entry which is preliminary data.</text>
</comment>
<keyword evidence="7 14" id="KW-0418">Kinase</keyword>
<dbReference type="Pfam" id="PF01288">
    <property type="entry name" value="HPPK"/>
    <property type="match status" value="1"/>
</dbReference>
<organism evidence="14 15">
    <name type="scientific">Mariprofundus erugo</name>
    <dbReference type="NCBI Taxonomy" id="2528639"/>
    <lineage>
        <taxon>Bacteria</taxon>
        <taxon>Pseudomonadati</taxon>
        <taxon>Pseudomonadota</taxon>
        <taxon>Candidatius Mariprofundia</taxon>
        <taxon>Mariprofundales</taxon>
        <taxon>Mariprofundaceae</taxon>
        <taxon>Mariprofundus</taxon>
    </lineage>
</organism>
<evidence type="ECO:0000256" key="11">
    <source>
        <dbReference type="ARBA" id="ARBA00029766"/>
    </source>
</evidence>
<accession>A0A5R9GMX2</accession>
<dbReference type="Gene3D" id="3.30.70.560">
    <property type="entry name" value="7,8-Dihydro-6-hydroxymethylpterin-pyrophosphokinase HPPK"/>
    <property type="match status" value="1"/>
</dbReference>
<dbReference type="NCBIfam" id="TIGR01498">
    <property type="entry name" value="folK"/>
    <property type="match status" value="1"/>
</dbReference>
<comment type="function">
    <text evidence="10">Catalyzes the transfer of pyrophosphate from adenosine triphosphate (ATP) to 6-hydroxymethyl-7,8-dihydropterin, an enzymatic step in folate biosynthesis pathway.</text>
</comment>
<feature type="domain" description="7,8-dihydro-6-hydroxymethylpterin-pyrophosphokinase" evidence="13">
    <location>
        <begin position="1"/>
        <end position="111"/>
    </location>
</feature>
<keyword evidence="8" id="KW-0067">ATP-binding</keyword>
<dbReference type="PANTHER" id="PTHR43071:SF1">
    <property type="entry name" value="2-AMINO-4-HYDROXY-6-HYDROXYMETHYLDIHYDROPTERIDINE PYROPHOSPHOKINASE"/>
    <property type="match status" value="1"/>
</dbReference>
<evidence type="ECO:0000259" key="13">
    <source>
        <dbReference type="Pfam" id="PF01288"/>
    </source>
</evidence>
<dbReference type="Proteomes" id="UP000306585">
    <property type="component" value="Unassembled WGS sequence"/>
</dbReference>
<dbReference type="OrthoDB" id="9790168at2"/>